<dbReference type="GO" id="GO:0016987">
    <property type="term" value="F:sigma factor activity"/>
    <property type="evidence" value="ECO:0007669"/>
    <property type="project" value="UniProtKB-KW"/>
</dbReference>
<dbReference type="PANTHER" id="PTHR43133">
    <property type="entry name" value="RNA POLYMERASE ECF-TYPE SIGMA FACTO"/>
    <property type="match status" value="1"/>
</dbReference>
<organism evidence="8 9">
    <name type="scientific">Goekera deserti</name>
    <dbReference type="NCBI Taxonomy" id="2497753"/>
    <lineage>
        <taxon>Bacteria</taxon>
        <taxon>Bacillati</taxon>
        <taxon>Actinomycetota</taxon>
        <taxon>Actinomycetes</taxon>
        <taxon>Geodermatophilales</taxon>
        <taxon>Geodermatophilaceae</taxon>
        <taxon>Goekera</taxon>
    </lineage>
</organism>
<dbReference type="SUPFAM" id="SSF88946">
    <property type="entry name" value="Sigma2 domain of RNA polymerase sigma factors"/>
    <property type="match status" value="1"/>
</dbReference>
<evidence type="ECO:0000256" key="3">
    <source>
        <dbReference type="ARBA" id="ARBA00023082"/>
    </source>
</evidence>
<dbReference type="InterPro" id="IPR036388">
    <property type="entry name" value="WH-like_DNA-bd_sf"/>
</dbReference>
<name>A0A7K3WFZ7_9ACTN</name>
<dbReference type="InterPro" id="IPR013325">
    <property type="entry name" value="RNA_pol_sigma_r2"/>
</dbReference>
<dbReference type="AlphaFoldDB" id="A0A7K3WFZ7"/>
<dbReference type="Pfam" id="PF08281">
    <property type="entry name" value="Sigma70_r4_2"/>
    <property type="match status" value="1"/>
</dbReference>
<keyword evidence="9" id="KW-1185">Reference proteome</keyword>
<dbReference type="SUPFAM" id="SSF88659">
    <property type="entry name" value="Sigma3 and sigma4 domains of RNA polymerase sigma factors"/>
    <property type="match status" value="1"/>
</dbReference>
<dbReference type="GO" id="GO:0006352">
    <property type="term" value="P:DNA-templated transcription initiation"/>
    <property type="evidence" value="ECO:0007669"/>
    <property type="project" value="InterPro"/>
</dbReference>
<evidence type="ECO:0000256" key="2">
    <source>
        <dbReference type="ARBA" id="ARBA00023015"/>
    </source>
</evidence>
<accession>A0A7K3WFZ7</accession>
<gene>
    <name evidence="8" type="ORF">G1H19_15150</name>
</gene>
<keyword evidence="2" id="KW-0805">Transcription regulation</keyword>
<sequence length="188" mass="20278">MRDQPPDDGAVRFTALWEAHAGRVLAYATRHVGAHDAQEVVAETFLVAWRRLADVPGQPLPWLLVVARNTVANHRRSSHRGAVLQGELARLQETAAGAGADVTATDRAAALARLAALSAKEREALLLVNWDGLSPSDAAQVAGCSVSAFHVRLHRARRRLQSGDPDPAHGPDRPLPATPTRRAVRTLR</sequence>
<dbReference type="InterPro" id="IPR007627">
    <property type="entry name" value="RNA_pol_sigma70_r2"/>
</dbReference>
<comment type="similarity">
    <text evidence="1">Belongs to the sigma-70 factor family. ECF subfamily.</text>
</comment>
<dbReference type="InterPro" id="IPR013249">
    <property type="entry name" value="RNA_pol_sigma70_r4_t2"/>
</dbReference>
<dbReference type="Gene3D" id="1.10.1740.10">
    <property type="match status" value="1"/>
</dbReference>
<keyword evidence="3" id="KW-0731">Sigma factor</keyword>
<evidence type="ECO:0000313" key="9">
    <source>
        <dbReference type="Proteomes" id="UP000470470"/>
    </source>
</evidence>
<dbReference type="InterPro" id="IPR039425">
    <property type="entry name" value="RNA_pol_sigma-70-like"/>
</dbReference>
<keyword evidence="4" id="KW-0804">Transcription</keyword>
<dbReference type="InterPro" id="IPR013324">
    <property type="entry name" value="RNA_pol_sigma_r3/r4-like"/>
</dbReference>
<evidence type="ECO:0000259" key="7">
    <source>
        <dbReference type="Pfam" id="PF08281"/>
    </source>
</evidence>
<evidence type="ECO:0000256" key="4">
    <source>
        <dbReference type="ARBA" id="ARBA00023163"/>
    </source>
</evidence>
<evidence type="ECO:0000259" key="6">
    <source>
        <dbReference type="Pfam" id="PF04542"/>
    </source>
</evidence>
<evidence type="ECO:0000256" key="5">
    <source>
        <dbReference type="SAM" id="MobiDB-lite"/>
    </source>
</evidence>
<dbReference type="GO" id="GO:0003677">
    <property type="term" value="F:DNA binding"/>
    <property type="evidence" value="ECO:0007669"/>
    <property type="project" value="InterPro"/>
</dbReference>
<evidence type="ECO:0000313" key="8">
    <source>
        <dbReference type="EMBL" id="NEL55327.1"/>
    </source>
</evidence>
<dbReference type="InterPro" id="IPR014284">
    <property type="entry name" value="RNA_pol_sigma-70_dom"/>
</dbReference>
<dbReference type="Proteomes" id="UP000470470">
    <property type="component" value="Unassembled WGS sequence"/>
</dbReference>
<dbReference type="PANTHER" id="PTHR43133:SF25">
    <property type="entry name" value="RNA POLYMERASE SIGMA FACTOR RFAY-RELATED"/>
    <property type="match status" value="1"/>
</dbReference>
<proteinExistence type="inferred from homology"/>
<dbReference type="EMBL" id="JAAGWK010000021">
    <property type="protein sequence ID" value="NEL55327.1"/>
    <property type="molecule type" value="Genomic_DNA"/>
</dbReference>
<protein>
    <submittedName>
        <fullName evidence="8">RNA polymerase sigma factor</fullName>
    </submittedName>
</protein>
<dbReference type="Pfam" id="PF04542">
    <property type="entry name" value="Sigma70_r2"/>
    <property type="match status" value="1"/>
</dbReference>
<feature type="domain" description="RNA polymerase sigma factor 70 region 4 type 2" evidence="7">
    <location>
        <begin position="109"/>
        <end position="160"/>
    </location>
</feature>
<comment type="caution">
    <text evidence="8">The sequence shown here is derived from an EMBL/GenBank/DDBJ whole genome shotgun (WGS) entry which is preliminary data.</text>
</comment>
<dbReference type="RefSeq" id="WP_152731889.1">
    <property type="nucleotide sequence ID" value="NZ_JAABOZ010000012.1"/>
</dbReference>
<feature type="region of interest" description="Disordered" evidence="5">
    <location>
        <begin position="159"/>
        <end position="188"/>
    </location>
</feature>
<evidence type="ECO:0000256" key="1">
    <source>
        <dbReference type="ARBA" id="ARBA00010641"/>
    </source>
</evidence>
<dbReference type="Gene3D" id="1.10.10.10">
    <property type="entry name" value="Winged helix-like DNA-binding domain superfamily/Winged helix DNA-binding domain"/>
    <property type="match status" value="1"/>
</dbReference>
<reference evidence="8 9" key="1">
    <citation type="submission" date="2020-02" db="EMBL/GenBank/DDBJ databases">
        <title>The whole genome sequence of CPCC 205119.</title>
        <authorList>
            <person name="Jiang Z."/>
        </authorList>
    </citation>
    <scope>NUCLEOTIDE SEQUENCE [LARGE SCALE GENOMIC DNA]</scope>
    <source>
        <strain evidence="8 9">CPCC 205119</strain>
    </source>
</reference>
<dbReference type="NCBIfam" id="TIGR02937">
    <property type="entry name" value="sigma70-ECF"/>
    <property type="match status" value="1"/>
</dbReference>
<feature type="domain" description="RNA polymerase sigma-70 region 2" evidence="6">
    <location>
        <begin position="16"/>
        <end position="80"/>
    </location>
</feature>